<dbReference type="GO" id="GO:0004674">
    <property type="term" value="F:protein serine/threonine kinase activity"/>
    <property type="evidence" value="ECO:0007669"/>
    <property type="project" value="UniProtKB-KW"/>
</dbReference>
<feature type="compositionally biased region" description="Low complexity" evidence="13">
    <location>
        <begin position="109"/>
        <end position="118"/>
    </location>
</feature>
<dbReference type="AlphaFoldDB" id="A0AAG5DG76"/>
<feature type="binding site" evidence="12">
    <location>
        <position position="225"/>
    </location>
    <ligand>
        <name>ATP</name>
        <dbReference type="ChEBI" id="CHEBI:30616"/>
    </ligand>
</feature>
<evidence type="ECO:0000256" key="2">
    <source>
        <dbReference type="ARBA" id="ARBA00013203"/>
    </source>
</evidence>
<accession>A0AAG5DG76</accession>
<evidence type="ECO:0000256" key="8">
    <source>
        <dbReference type="ARBA" id="ARBA00022840"/>
    </source>
</evidence>
<evidence type="ECO:0000313" key="16">
    <source>
        <dbReference type="Proteomes" id="UP000075880"/>
    </source>
</evidence>
<dbReference type="InterPro" id="IPR050494">
    <property type="entry name" value="Ser_Thr_dual-spec_kinase"/>
</dbReference>
<sequence>MSRKSLRSKLLKSSCLCVLPQKCFPIEHVDKKPLVAKVQLDNDKGRRERDAPHLFETRPELAGLSGTRNAFRAGRSSNSNSNSHSSGSNNNNSSTMIDAHGNALPPLSPSSNNNSTTELENDKPMLPMTPAKALDYHGIHLTDFEKQEIEKYKEIYYLGLVARKINAKAGVGANNGFDDENGCYQKIVHDHICYRYEILEVIGKGSFGQVIRALDHKTKQYVAIKIIRNKKRFHHQALVEVRILDELRKKDADGSHNVIHMLDYFYFRNHLCITFELMSLNLYELIKKNNYQGFSLSLIRRFCNSIVKCLRFLDDLNIIHCDLKPENVLLKQRGSSSIKVIDFGSSCFSDRTVYTYIQSRFYRSPEVILGYPYSKGIDMWSLGCILAELYTGYPLFPGENEVEQLACIMEILGVPPNDVFQLATRKRLFFDSRGVPRCITNSKGRKRKPASKTLSQALRCNDTVFIDFVSKCLDWDPHKRMTPDQAARHEWLQPSASSTYVSSKSKESSDSQLNFLHKLQRSQPMTPNTILPEIKTPSNRTQRYTKERVKGKEKAQPDKDSRIPSQKQPLTKLLISCTTVKELISVFDKQKEK</sequence>
<keyword evidence="8 12" id="KW-0067">ATP-binding</keyword>
<evidence type="ECO:0000313" key="15">
    <source>
        <dbReference type="EnsemblMetazoa" id="ENSAATROPP009884"/>
    </source>
</evidence>
<protein>
    <recommendedName>
        <fullName evidence="2">dual-specificity kinase</fullName>
        <ecNumber evidence="2">2.7.12.1</ecNumber>
    </recommendedName>
</protein>
<evidence type="ECO:0000256" key="9">
    <source>
        <dbReference type="ARBA" id="ARBA00049003"/>
    </source>
</evidence>
<evidence type="ECO:0000256" key="10">
    <source>
        <dbReference type="ARBA" id="ARBA00049308"/>
    </source>
</evidence>
<keyword evidence="3" id="KW-0723">Serine/threonine-protein kinase</keyword>
<name>A0AAG5DG76_ANOAO</name>
<dbReference type="Pfam" id="PF00069">
    <property type="entry name" value="Pkinase"/>
    <property type="match status" value="1"/>
</dbReference>
<proteinExistence type="inferred from homology"/>
<dbReference type="EnsemblMetazoa" id="ENSAATROPT010951">
    <property type="protein sequence ID" value="ENSAATROPP009884"/>
    <property type="gene ID" value="ENSAATROPG008902"/>
</dbReference>
<evidence type="ECO:0000256" key="4">
    <source>
        <dbReference type="ARBA" id="ARBA00022553"/>
    </source>
</evidence>
<evidence type="ECO:0000256" key="7">
    <source>
        <dbReference type="ARBA" id="ARBA00022777"/>
    </source>
</evidence>
<dbReference type="GO" id="GO:0004712">
    <property type="term" value="F:protein serine/threonine/tyrosine kinase activity"/>
    <property type="evidence" value="ECO:0007669"/>
    <property type="project" value="UniProtKB-EC"/>
</dbReference>
<feature type="region of interest" description="Disordered" evidence="13">
    <location>
        <begin position="40"/>
        <end position="125"/>
    </location>
</feature>
<keyword evidence="6 12" id="KW-0547">Nucleotide-binding</keyword>
<dbReference type="GO" id="GO:0005524">
    <property type="term" value="F:ATP binding"/>
    <property type="evidence" value="ECO:0007669"/>
    <property type="project" value="UniProtKB-UniRule"/>
</dbReference>
<keyword evidence="5" id="KW-0808">Transferase</keyword>
<dbReference type="FunFam" id="1.10.510.10:FF:000112">
    <property type="entry name" value="Putative dual specificity tyrosine-phosphorylation-regulated kinase 2"/>
    <property type="match status" value="1"/>
</dbReference>
<evidence type="ECO:0000256" key="1">
    <source>
        <dbReference type="ARBA" id="ARBA00008867"/>
    </source>
</evidence>
<evidence type="ECO:0000256" key="6">
    <source>
        <dbReference type="ARBA" id="ARBA00022741"/>
    </source>
</evidence>
<dbReference type="FunFam" id="3.30.200.20:FF:000127">
    <property type="entry name" value="Putative dual specificity tyrosine-phosphorylation-regulated kinase 2"/>
    <property type="match status" value="1"/>
</dbReference>
<evidence type="ECO:0000256" key="11">
    <source>
        <dbReference type="ARBA" id="ARBA00051680"/>
    </source>
</evidence>
<dbReference type="InterPro" id="IPR011009">
    <property type="entry name" value="Kinase-like_dom_sf"/>
</dbReference>
<dbReference type="Proteomes" id="UP000075880">
    <property type="component" value="Unassembled WGS sequence"/>
</dbReference>
<dbReference type="SMART" id="SM00220">
    <property type="entry name" value="S_TKc"/>
    <property type="match status" value="1"/>
</dbReference>
<dbReference type="PROSITE" id="PS00107">
    <property type="entry name" value="PROTEIN_KINASE_ATP"/>
    <property type="match status" value="1"/>
</dbReference>
<keyword evidence="7" id="KW-0418">Kinase</keyword>
<dbReference type="SUPFAM" id="SSF56112">
    <property type="entry name" value="Protein kinase-like (PK-like)"/>
    <property type="match status" value="1"/>
</dbReference>
<dbReference type="InterPro" id="IPR000719">
    <property type="entry name" value="Prot_kinase_dom"/>
</dbReference>
<dbReference type="PANTHER" id="PTHR24058">
    <property type="entry name" value="DUAL SPECIFICITY PROTEIN KINASE"/>
    <property type="match status" value="1"/>
</dbReference>
<dbReference type="InterPro" id="IPR042521">
    <property type="entry name" value="DYRK"/>
</dbReference>
<evidence type="ECO:0000256" key="3">
    <source>
        <dbReference type="ARBA" id="ARBA00022527"/>
    </source>
</evidence>
<dbReference type="Gene3D" id="3.30.200.20">
    <property type="entry name" value="Phosphorylase Kinase, domain 1"/>
    <property type="match status" value="1"/>
</dbReference>
<evidence type="ECO:0000259" key="14">
    <source>
        <dbReference type="PROSITE" id="PS50011"/>
    </source>
</evidence>
<dbReference type="EC" id="2.7.12.1" evidence="2"/>
<dbReference type="Gene3D" id="3.30.10.30">
    <property type="entry name" value="DYRK"/>
    <property type="match status" value="1"/>
</dbReference>
<reference evidence="15" key="1">
    <citation type="submission" date="2024-04" db="UniProtKB">
        <authorList>
            <consortium name="EnsemblMetazoa"/>
        </authorList>
    </citation>
    <scope>IDENTIFICATION</scope>
    <source>
        <strain evidence="15">EBRO</strain>
    </source>
</reference>
<comment type="similarity">
    <text evidence="1">Belongs to the protein kinase superfamily. CMGC Ser/Thr protein kinase family. MNB/DYRK subfamily.</text>
</comment>
<dbReference type="InterPro" id="IPR017441">
    <property type="entry name" value="Protein_kinase_ATP_BS"/>
</dbReference>
<dbReference type="GO" id="GO:0005856">
    <property type="term" value="C:cytoskeleton"/>
    <property type="evidence" value="ECO:0007669"/>
    <property type="project" value="TreeGrafter"/>
</dbReference>
<feature type="compositionally biased region" description="Basic and acidic residues" evidence="13">
    <location>
        <begin position="40"/>
        <end position="59"/>
    </location>
</feature>
<feature type="compositionally biased region" description="Basic and acidic residues" evidence="13">
    <location>
        <begin position="544"/>
        <end position="562"/>
    </location>
</feature>
<dbReference type="PROSITE" id="PS00108">
    <property type="entry name" value="PROTEIN_KINASE_ST"/>
    <property type="match status" value="1"/>
</dbReference>
<dbReference type="Gene3D" id="1.10.510.10">
    <property type="entry name" value="Transferase(Phosphotransferase) domain 1"/>
    <property type="match status" value="1"/>
</dbReference>
<comment type="catalytic activity">
    <reaction evidence="10">
        <text>L-threonyl-[protein] + ATP = O-phospho-L-threonyl-[protein] + ADP + H(+)</text>
        <dbReference type="Rhea" id="RHEA:46608"/>
        <dbReference type="Rhea" id="RHEA-COMP:11060"/>
        <dbReference type="Rhea" id="RHEA-COMP:11605"/>
        <dbReference type="ChEBI" id="CHEBI:15378"/>
        <dbReference type="ChEBI" id="CHEBI:30013"/>
        <dbReference type="ChEBI" id="CHEBI:30616"/>
        <dbReference type="ChEBI" id="CHEBI:61977"/>
        <dbReference type="ChEBI" id="CHEBI:456216"/>
        <dbReference type="EC" id="2.7.12.1"/>
    </reaction>
</comment>
<keyword evidence="4" id="KW-0597">Phosphoprotein</keyword>
<dbReference type="GO" id="GO:0005737">
    <property type="term" value="C:cytoplasm"/>
    <property type="evidence" value="ECO:0007669"/>
    <property type="project" value="TreeGrafter"/>
</dbReference>
<comment type="catalytic activity">
    <reaction evidence="11">
        <text>L-tyrosyl-[protein] + ATP = O-phospho-L-tyrosyl-[protein] + ADP + H(+)</text>
        <dbReference type="Rhea" id="RHEA:10596"/>
        <dbReference type="Rhea" id="RHEA-COMP:10136"/>
        <dbReference type="Rhea" id="RHEA-COMP:20101"/>
        <dbReference type="ChEBI" id="CHEBI:15378"/>
        <dbReference type="ChEBI" id="CHEBI:30616"/>
        <dbReference type="ChEBI" id="CHEBI:46858"/>
        <dbReference type="ChEBI" id="CHEBI:61978"/>
        <dbReference type="ChEBI" id="CHEBI:456216"/>
        <dbReference type="EC" id="2.7.12.1"/>
    </reaction>
</comment>
<evidence type="ECO:0000256" key="12">
    <source>
        <dbReference type="PROSITE-ProRule" id="PRU10141"/>
    </source>
</evidence>
<evidence type="ECO:0000256" key="13">
    <source>
        <dbReference type="SAM" id="MobiDB-lite"/>
    </source>
</evidence>
<organism evidence="15 16">
    <name type="scientific">Anopheles atroparvus</name>
    <name type="common">European mosquito</name>
    <dbReference type="NCBI Taxonomy" id="41427"/>
    <lineage>
        <taxon>Eukaryota</taxon>
        <taxon>Metazoa</taxon>
        <taxon>Ecdysozoa</taxon>
        <taxon>Arthropoda</taxon>
        <taxon>Hexapoda</taxon>
        <taxon>Insecta</taxon>
        <taxon>Pterygota</taxon>
        <taxon>Neoptera</taxon>
        <taxon>Endopterygota</taxon>
        <taxon>Diptera</taxon>
        <taxon>Nematocera</taxon>
        <taxon>Culicoidea</taxon>
        <taxon>Culicidae</taxon>
        <taxon>Anophelinae</taxon>
        <taxon>Anopheles</taxon>
    </lineage>
</organism>
<dbReference type="PROSITE" id="PS50011">
    <property type="entry name" value="PROTEIN_KINASE_DOM"/>
    <property type="match status" value="1"/>
</dbReference>
<dbReference type="PANTHER" id="PTHR24058:SF22">
    <property type="entry name" value="DUAL SPECIFICITY TYROSINE-PHOSPHORYLATION-REGULATED KINASE 4"/>
    <property type="match status" value="1"/>
</dbReference>
<comment type="catalytic activity">
    <reaction evidence="9">
        <text>L-seryl-[protein] + ATP = O-phospho-L-seryl-[protein] + ADP + H(+)</text>
        <dbReference type="Rhea" id="RHEA:17989"/>
        <dbReference type="Rhea" id="RHEA-COMP:9863"/>
        <dbReference type="Rhea" id="RHEA-COMP:11604"/>
        <dbReference type="ChEBI" id="CHEBI:15378"/>
        <dbReference type="ChEBI" id="CHEBI:29999"/>
        <dbReference type="ChEBI" id="CHEBI:30616"/>
        <dbReference type="ChEBI" id="CHEBI:83421"/>
        <dbReference type="ChEBI" id="CHEBI:456216"/>
        <dbReference type="EC" id="2.7.12.1"/>
    </reaction>
</comment>
<feature type="domain" description="Protein kinase" evidence="14">
    <location>
        <begin position="196"/>
        <end position="492"/>
    </location>
</feature>
<evidence type="ECO:0000256" key="5">
    <source>
        <dbReference type="ARBA" id="ARBA00022679"/>
    </source>
</evidence>
<keyword evidence="16" id="KW-1185">Reference proteome</keyword>
<dbReference type="InterPro" id="IPR008271">
    <property type="entry name" value="Ser/Thr_kinase_AS"/>
</dbReference>
<dbReference type="GO" id="GO:0005634">
    <property type="term" value="C:nucleus"/>
    <property type="evidence" value="ECO:0007669"/>
    <property type="project" value="TreeGrafter"/>
</dbReference>
<feature type="region of interest" description="Disordered" evidence="13">
    <location>
        <begin position="519"/>
        <end position="569"/>
    </location>
</feature>
<feature type="compositionally biased region" description="Low complexity" evidence="13">
    <location>
        <begin position="76"/>
        <end position="94"/>
    </location>
</feature>